<dbReference type="RefSeq" id="WP_074021011.1">
    <property type="nucleotide sequence ID" value="NZ_CAWMWP010000049.1"/>
</dbReference>
<dbReference type="InterPro" id="IPR022548">
    <property type="entry name" value="DUF2846"/>
</dbReference>
<feature type="domain" description="DUF2846" evidence="2">
    <location>
        <begin position="43"/>
        <end position="129"/>
    </location>
</feature>
<dbReference type="AlphaFoldDB" id="A0A1Q5TTJ2"/>
<proteinExistence type="predicted"/>
<evidence type="ECO:0000313" key="4">
    <source>
        <dbReference type="Proteomes" id="UP000186277"/>
    </source>
</evidence>
<evidence type="ECO:0000259" key="2">
    <source>
        <dbReference type="Pfam" id="PF11008"/>
    </source>
</evidence>
<name>A0A1Q5TTJ2_9GAMM</name>
<accession>A0A1Q5TTJ2</accession>
<dbReference type="Pfam" id="PF11008">
    <property type="entry name" value="DUF2846"/>
    <property type="match status" value="1"/>
</dbReference>
<dbReference type="OrthoDB" id="7375569at2"/>
<keyword evidence="4" id="KW-1185">Reference proteome</keyword>
<evidence type="ECO:0000313" key="3">
    <source>
        <dbReference type="EMBL" id="OKP03547.1"/>
    </source>
</evidence>
<gene>
    <name evidence="3" type="ORF">Xentx_02939</name>
</gene>
<feature type="signal peptide" evidence="1">
    <location>
        <begin position="1"/>
        <end position="28"/>
    </location>
</feature>
<dbReference type="EMBL" id="MKGR01000025">
    <property type="protein sequence ID" value="OKP03547.1"/>
    <property type="molecule type" value="Genomic_DNA"/>
</dbReference>
<keyword evidence="1" id="KW-0732">Signal</keyword>
<dbReference type="Proteomes" id="UP000186277">
    <property type="component" value="Unassembled WGS sequence"/>
</dbReference>
<dbReference type="PIRSF" id="PIRSF012335">
    <property type="entry name" value="UCP012335"/>
    <property type="match status" value="1"/>
</dbReference>
<organism evidence="3 4">
    <name type="scientific">Xenorhabdus thuongxuanensis</name>
    <dbReference type="NCBI Taxonomy" id="1873484"/>
    <lineage>
        <taxon>Bacteria</taxon>
        <taxon>Pseudomonadati</taxon>
        <taxon>Pseudomonadota</taxon>
        <taxon>Gammaproteobacteria</taxon>
        <taxon>Enterobacterales</taxon>
        <taxon>Morganellaceae</taxon>
        <taxon>Xenorhabdus</taxon>
    </lineage>
</organism>
<evidence type="ECO:0000256" key="1">
    <source>
        <dbReference type="SAM" id="SignalP"/>
    </source>
</evidence>
<reference evidence="3 4" key="1">
    <citation type="submission" date="2016-09" db="EMBL/GenBank/DDBJ databases">
        <title>Xenorhabdus thuongxuanensis sp. nov. and Xenorhabdus eapokensis sp. nov., isolated from Steinernema species.</title>
        <authorList>
            <person name="Kaempfer P."/>
            <person name="Tobias N.J."/>
            <person name="Phan Ke L."/>
            <person name="Bode H.B."/>
            <person name="Glaeser S.P."/>
        </authorList>
    </citation>
    <scope>NUCLEOTIDE SEQUENCE [LARGE SCALE GENOMIC DNA]</scope>
    <source>
        <strain evidence="3 4">30TX1</strain>
    </source>
</reference>
<dbReference type="PROSITE" id="PS51257">
    <property type="entry name" value="PROKAR_LIPOPROTEIN"/>
    <property type="match status" value="1"/>
</dbReference>
<comment type="caution">
    <text evidence="3">The sequence shown here is derived from an EMBL/GenBank/DDBJ whole genome shotgun (WGS) entry which is preliminary data.</text>
</comment>
<feature type="chain" id="PRO_5012231454" description="DUF2846 domain-containing protein" evidence="1">
    <location>
        <begin position="29"/>
        <end position="158"/>
    </location>
</feature>
<sequence length="158" mass="17369">MTNTKRLLLSVSLLSALFLGGCASIPLATEQESAKAKSFSTPEKGKSGLYIYRDSFVGKALKKDIHVDGKCIGETADKTFFYTQVLGDREHKISTESEFSPNDLLIFTESGKNYFIRQYIKMGVFVGGADLSVSTEEEGKRVISKADVHLAKEGRCDN</sequence>
<protein>
    <recommendedName>
        <fullName evidence="2">DUF2846 domain-containing protein</fullName>
    </recommendedName>
</protein>
<dbReference type="InterPro" id="IPR016596">
    <property type="entry name" value="UCP012335"/>
</dbReference>